<protein>
    <submittedName>
        <fullName evidence="2">Uncharacterized protein</fullName>
    </submittedName>
</protein>
<comment type="caution">
    <text evidence="2">The sequence shown here is derived from an EMBL/GenBank/DDBJ whole genome shotgun (WGS) entry which is preliminary data.</text>
</comment>
<evidence type="ECO:0000256" key="1">
    <source>
        <dbReference type="SAM" id="MobiDB-lite"/>
    </source>
</evidence>
<keyword evidence="3" id="KW-1185">Reference proteome</keyword>
<dbReference type="OrthoDB" id="5120070at2759"/>
<dbReference type="STRING" id="36050.A0A1B8AZB5"/>
<proteinExistence type="predicted"/>
<dbReference type="EMBL" id="LYXU01000002">
    <property type="protein sequence ID" value="OBS25839.1"/>
    <property type="molecule type" value="Genomic_DNA"/>
</dbReference>
<organism evidence="2 3">
    <name type="scientific">Fusarium poae</name>
    <dbReference type="NCBI Taxonomy" id="36050"/>
    <lineage>
        <taxon>Eukaryota</taxon>
        <taxon>Fungi</taxon>
        <taxon>Dikarya</taxon>
        <taxon>Ascomycota</taxon>
        <taxon>Pezizomycotina</taxon>
        <taxon>Sordariomycetes</taxon>
        <taxon>Hypocreomycetidae</taxon>
        <taxon>Hypocreales</taxon>
        <taxon>Nectriaceae</taxon>
        <taxon>Fusarium</taxon>
    </lineage>
</organism>
<dbReference type="AlphaFoldDB" id="A0A1B8AZB5"/>
<feature type="region of interest" description="Disordered" evidence="1">
    <location>
        <begin position="347"/>
        <end position="379"/>
    </location>
</feature>
<gene>
    <name evidence="2" type="ORF">FPOA_06375</name>
</gene>
<sequence>MENTDWRQIPAPQREIFSIQDILGRTNHFLNVTVCSAIGFFALHVGKVQGEEFCRYFFYFGLEDKFKFRDTSGYEVNIVGLVMWMGRKNWREGELTVRFVIQERPFYHPVAAYRFPLMDPWRDDVSVTMLTLLNILRGNTLSLGDRDRTDLTTFKFWPLECSLLDDPGIRGHRDALTQWMIRWESKEYVLWNSYRQYIDTDAVLEIAGLDNWDLGSQPFDTIIGIGFTAEGVPRDLQPMTITMQPKKIRGGYWAIGYDRVLYIGLDRLPYETPPVPVTTTADNSAETWTYAEAHTQPEDLLTGSPRPRPATHESNFFEYLQMVESHSDSSGEFQLVTMCQRLGIESQPQSEHFDNLGDDEDYSDNQSSSDDSSDEGHYDEFMRYYLQG</sequence>
<name>A0A1B8AZB5_FUSPO</name>
<evidence type="ECO:0000313" key="2">
    <source>
        <dbReference type="EMBL" id="OBS25839.1"/>
    </source>
</evidence>
<dbReference type="Proteomes" id="UP000091967">
    <property type="component" value="Unassembled WGS sequence"/>
</dbReference>
<accession>A0A1B8AZB5</accession>
<reference evidence="2 3" key="1">
    <citation type="submission" date="2016-06" db="EMBL/GenBank/DDBJ databases">
        <title>Living apart together: crosstalk between the core and supernumerary genomes in a fungal plant pathogen.</title>
        <authorList>
            <person name="Vanheule A."/>
            <person name="Audenaert K."/>
            <person name="Warris S."/>
            <person name="Van De Geest H."/>
            <person name="Schijlen E."/>
            <person name="Hofte M."/>
            <person name="De Saeger S."/>
            <person name="Haesaert G."/>
            <person name="Waalwijk C."/>
            <person name="Van Der Lee T."/>
        </authorList>
    </citation>
    <scope>NUCLEOTIDE SEQUENCE [LARGE SCALE GENOMIC DNA]</scope>
    <source>
        <strain evidence="2 3">2516</strain>
    </source>
</reference>
<evidence type="ECO:0000313" key="3">
    <source>
        <dbReference type="Proteomes" id="UP000091967"/>
    </source>
</evidence>